<feature type="region of interest" description="Disordered" evidence="1">
    <location>
        <begin position="224"/>
        <end position="294"/>
    </location>
</feature>
<evidence type="ECO:0000313" key="2">
    <source>
        <dbReference type="EMBL" id="CAA9501285.1"/>
    </source>
</evidence>
<feature type="non-terminal residue" evidence="2">
    <location>
        <position position="294"/>
    </location>
</feature>
<sequence length="294" mass="32510">ARGRHPAQLDARPRRQSRRRRLVGPPRGRFRRRPRGAPREVAAAGDARADRRRRRAARRSHREVVRGAGARARNRPGGRLVPRARRILGAQSQHLPALRPGRGDPRPLPQAAHVRLRGGGDYLPRVRLRSARGGSGRLRERLGRGRRARHLLRPALSRALPAAGAWRSPCDHPAVRLHGDHHRRALGRAGACPRDRGLLLRGRRQPVRFARSGIALRRPLDDRRSVGHGAVTGHRRRGLRDRRSRSGRAGRDPGPAAVAGQSPADGLRMAAVGARTSRRDRRRAAVVTVAGRGL</sequence>
<protein>
    <submittedName>
        <fullName evidence="2">FIG003879: Predicted amidohydrolase Nit</fullName>
    </submittedName>
</protein>
<feature type="compositionally biased region" description="Low complexity" evidence="1">
    <location>
        <begin position="285"/>
        <end position="294"/>
    </location>
</feature>
<feature type="region of interest" description="Disordered" evidence="1">
    <location>
        <begin position="1"/>
        <end position="77"/>
    </location>
</feature>
<keyword evidence="2" id="KW-0378">Hydrolase</keyword>
<gene>
    <name evidence="2" type="ORF">AVDCRST_MAG69-1902</name>
</gene>
<name>A0A6J4SMZ2_9ACTN</name>
<proteinExistence type="predicted"/>
<feature type="compositionally biased region" description="Basic residues" evidence="1">
    <location>
        <begin position="50"/>
        <end position="61"/>
    </location>
</feature>
<dbReference type="AlphaFoldDB" id="A0A6J4SMZ2"/>
<dbReference type="EMBL" id="CADCVP010000203">
    <property type="protein sequence ID" value="CAA9501285.1"/>
    <property type="molecule type" value="Genomic_DNA"/>
</dbReference>
<accession>A0A6J4SMZ2</accession>
<feature type="compositionally biased region" description="Basic residues" evidence="1">
    <location>
        <begin position="233"/>
        <end position="248"/>
    </location>
</feature>
<feature type="compositionally biased region" description="Basic residues" evidence="1">
    <location>
        <begin position="14"/>
        <end position="36"/>
    </location>
</feature>
<dbReference type="GO" id="GO:0016787">
    <property type="term" value="F:hydrolase activity"/>
    <property type="evidence" value="ECO:0007669"/>
    <property type="project" value="UniProtKB-KW"/>
</dbReference>
<reference evidence="2" key="1">
    <citation type="submission" date="2020-02" db="EMBL/GenBank/DDBJ databases">
        <authorList>
            <person name="Meier V. D."/>
        </authorList>
    </citation>
    <scope>NUCLEOTIDE SEQUENCE</scope>
    <source>
        <strain evidence="2">AVDCRST_MAG69</strain>
    </source>
</reference>
<feature type="non-terminal residue" evidence="2">
    <location>
        <position position="1"/>
    </location>
</feature>
<organism evidence="2">
    <name type="scientific">uncultured Solirubrobacteraceae bacterium</name>
    <dbReference type="NCBI Taxonomy" id="1162706"/>
    <lineage>
        <taxon>Bacteria</taxon>
        <taxon>Bacillati</taxon>
        <taxon>Actinomycetota</taxon>
        <taxon>Thermoleophilia</taxon>
        <taxon>Solirubrobacterales</taxon>
        <taxon>Solirubrobacteraceae</taxon>
        <taxon>environmental samples</taxon>
    </lineage>
</organism>
<evidence type="ECO:0000256" key="1">
    <source>
        <dbReference type="SAM" id="MobiDB-lite"/>
    </source>
</evidence>